<gene>
    <name evidence="2" type="ordered locus">DMR_00890</name>
</gene>
<dbReference type="HOGENOM" id="CLU_153753_0_0_7"/>
<keyword evidence="3" id="KW-1185">Reference proteome</keyword>
<dbReference type="KEGG" id="dma:DMR_00890"/>
<accession>C4XTR5</accession>
<dbReference type="RefSeq" id="WP_012749673.1">
    <property type="nucleotide sequence ID" value="NC_012796.1"/>
</dbReference>
<evidence type="ECO:0000313" key="2">
    <source>
        <dbReference type="EMBL" id="BAH73580.1"/>
    </source>
</evidence>
<sequence>MGVKNETNGENQDQQSKKKLESKYDPKLLRQFVKEGLDATQIMQKMSIRHKQTLKQYILKLISTDRVLYEVKDLYIKDSKRPRVNQAGFLRINLNAHDLGDIEVNEGDEYSVEVNGNQIILTKIHP</sequence>
<organism evidence="2 3">
    <name type="scientific">Solidesulfovibrio magneticus (strain ATCC 700980 / DSM 13731 / RS-1)</name>
    <name type="common">Desulfovibrio magneticus</name>
    <dbReference type="NCBI Taxonomy" id="573370"/>
    <lineage>
        <taxon>Bacteria</taxon>
        <taxon>Pseudomonadati</taxon>
        <taxon>Thermodesulfobacteriota</taxon>
        <taxon>Desulfovibrionia</taxon>
        <taxon>Desulfovibrionales</taxon>
        <taxon>Desulfovibrionaceae</taxon>
        <taxon>Solidesulfovibrio</taxon>
    </lineage>
</organism>
<dbReference type="AlphaFoldDB" id="C4XTR5"/>
<dbReference type="Proteomes" id="UP000009071">
    <property type="component" value="Chromosome"/>
</dbReference>
<proteinExistence type="predicted"/>
<evidence type="ECO:0000256" key="1">
    <source>
        <dbReference type="SAM" id="MobiDB-lite"/>
    </source>
</evidence>
<feature type="region of interest" description="Disordered" evidence="1">
    <location>
        <begin position="1"/>
        <end position="23"/>
    </location>
</feature>
<feature type="compositionally biased region" description="Polar residues" evidence="1">
    <location>
        <begin position="1"/>
        <end position="14"/>
    </location>
</feature>
<dbReference type="EMBL" id="AP010904">
    <property type="protein sequence ID" value="BAH73580.1"/>
    <property type="molecule type" value="Genomic_DNA"/>
</dbReference>
<reference evidence="2 3" key="1">
    <citation type="journal article" date="2009" name="Genome Res.">
        <title>Whole genome sequence of Desulfovibrio magneticus strain RS-1 revealed common gene clusters in magnetotactic bacteria.</title>
        <authorList>
            <person name="Nakazawa H."/>
            <person name="Arakaki A."/>
            <person name="Narita-Yamada S."/>
            <person name="Yashiro I."/>
            <person name="Jinno K."/>
            <person name="Aoki N."/>
            <person name="Tsuruyama A."/>
            <person name="Okamura Y."/>
            <person name="Tanikawa S."/>
            <person name="Fujita N."/>
            <person name="Takeyama H."/>
            <person name="Matsunaga T."/>
        </authorList>
    </citation>
    <scope>NUCLEOTIDE SEQUENCE [LARGE SCALE GENOMIC DNA]</scope>
    <source>
        <strain evidence="3">ATCC 700980 / DSM 13731 / RS-1</strain>
    </source>
</reference>
<protein>
    <submittedName>
        <fullName evidence="2">Uncharacterized protein</fullName>
    </submittedName>
</protein>
<name>C4XTR5_SOLM1</name>
<dbReference type="OrthoDB" id="5455866at2"/>
<evidence type="ECO:0000313" key="3">
    <source>
        <dbReference type="Proteomes" id="UP000009071"/>
    </source>
</evidence>